<evidence type="ECO:0000259" key="2">
    <source>
        <dbReference type="Pfam" id="PF01266"/>
    </source>
</evidence>
<dbReference type="Pfam" id="PF01571">
    <property type="entry name" value="GCV_T"/>
    <property type="match status" value="1"/>
</dbReference>
<dbReference type="Pfam" id="PF08669">
    <property type="entry name" value="GCV_T_C"/>
    <property type="match status" value="1"/>
</dbReference>
<dbReference type="Pfam" id="PF16350">
    <property type="entry name" value="FAO_M"/>
    <property type="match status" value="1"/>
</dbReference>
<feature type="domain" description="FAD dependent oxidoreductase central" evidence="5">
    <location>
        <begin position="387"/>
        <end position="439"/>
    </location>
</feature>
<dbReference type="InterPro" id="IPR013977">
    <property type="entry name" value="GcvT_C"/>
</dbReference>
<organism evidence="6 7">
    <name type="scientific">Saccharopolyspora griseoalba</name>
    <dbReference type="NCBI Taxonomy" id="1431848"/>
    <lineage>
        <taxon>Bacteria</taxon>
        <taxon>Bacillati</taxon>
        <taxon>Actinomycetota</taxon>
        <taxon>Actinomycetes</taxon>
        <taxon>Pseudonocardiales</taxon>
        <taxon>Pseudonocardiaceae</taxon>
        <taxon>Saccharopolyspora</taxon>
    </lineage>
</organism>
<name>A0ABW2LTE1_9PSEU</name>
<dbReference type="RefSeq" id="WP_380672208.1">
    <property type="nucleotide sequence ID" value="NZ_JBHTCJ010000016.1"/>
</dbReference>
<evidence type="ECO:0000259" key="5">
    <source>
        <dbReference type="Pfam" id="PF16350"/>
    </source>
</evidence>
<accession>A0ABW2LTE1</accession>
<dbReference type="Proteomes" id="UP001596504">
    <property type="component" value="Unassembled WGS sequence"/>
</dbReference>
<reference evidence="7" key="1">
    <citation type="journal article" date="2019" name="Int. J. Syst. Evol. Microbiol.">
        <title>The Global Catalogue of Microorganisms (GCM) 10K type strain sequencing project: providing services to taxonomists for standard genome sequencing and annotation.</title>
        <authorList>
            <consortium name="The Broad Institute Genomics Platform"/>
            <consortium name="The Broad Institute Genome Sequencing Center for Infectious Disease"/>
            <person name="Wu L."/>
            <person name="Ma J."/>
        </authorList>
    </citation>
    <scope>NUCLEOTIDE SEQUENCE [LARGE SCALE GENOMIC DNA]</scope>
    <source>
        <strain evidence="7">WLHS5</strain>
    </source>
</reference>
<dbReference type="SUPFAM" id="SSF101790">
    <property type="entry name" value="Aminomethyltransferase beta-barrel domain"/>
    <property type="match status" value="1"/>
</dbReference>
<dbReference type="SUPFAM" id="SSF103025">
    <property type="entry name" value="Folate-binding domain"/>
    <property type="match status" value="1"/>
</dbReference>
<dbReference type="InterPro" id="IPR029043">
    <property type="entry name" value="GcvT/YgfZ_C"/>
</dbReference>
<evidence type="ECO:0000256" key="1">
    <source>
        <dbReference type="ARBA" id="ARBA00008609"/>
    </source>
</evidence>
<dbReference type="InterPro" id="IPR032503">
    <property type="entry name" value="FAO_M"/>
</dbReference>
<dbReference type="InterPro" id="IPR006076">
    <property type="entry name" value="FAD-dep_OxRdtase"/>
</dbReference>
<dbReference type="PANTHER" id="PTHR43757:SF2">
    <property type="entry name" value="AMINOMETHYLTRANSFERASE, MITOCHONDRIAL"/>
    <property type="match status" value="1"/>
</dbReference>
<dbReference type="Gene3D" id="3.30.70.1400">
    <property type="entry name" value="Aminomethyltransferase beta-barrel domains"/>
    <property type="match status" value="1"/>
</dbReference>
<sequence length="823" mass="88947">MVTSVGTLVIGAGIVGTSTAYHLAKLGITDVLVVDQGPLPATGGSSSHAPGLVFQTNPSLSMSRLAAETVALYSGLEVDGLPCFHPVGGIEVATTPERWDELARRHGMATAAGIEAQLLDPGQVRERFPHVDADRLHGGLHVPSDGVAKPVRAAEAMMREARELGVRFLGGTEVTGFDVRDGRVRAVLTSAGEIAADTVLCCAGIWGPTVGRLAGVSIPVLPVGHQYAVTTPVPGLESGEDEVALPILRHQDHSMYFRQIRDRVGIGSYRHRVMPVHSDEIAPTAAPGAGTEAPPEGGGWKGMASVQAFTPEDFTGPWEEARSMLPALRGSEIGEGMNGLFLFTADGMPVLGPAPELDNFWVAEAVWITHAGGVGRAMAQWISGQVPDIDLRQADLRRFEDFAHAPSYVAERSAQTFREVYDIIHPQQPPARPRGLRTSPFHERQRELGAVFLEANGWERPHWYDANAGLLRGREITAPGPWADRFSSPIAGAEHQAARERVAMFDMTSLARAEVTGRGALNLLQGLTTNELDRRPGYVTYTLMLEPTGGIRADITVARLEPTHFQVGCNGPRDIAWLRAHADETTHVRDITGGTCCIGLWGPNARDVLAALADVDVSNSAFRFFRARRLHVGEVPVVALRLSYVGELGWELYTSAEFGRRLWDLLAEAGEPHGIFAAGRGAFNGMRLEKGYRAWGADMWSEHDPDEAGLAFAVRPDKGQFVGREALLRRRETPPRRRLCCLRVDDGTVLMGGEPVLSDGAPVGFTTSAGYGHAVGASLAYAWLPAERSAPGSSLEVSYFHHRHPATVVEDPFFDPEMTRMRA</sequence>
<feature type="domain" description="Aminomethyltransferase C-terminal" evidence="4">
    <location>
        <begin position="737"/>
        <end position="815"/>
    </location>
</feature>
<feature type="domain" description="FAD dependent oxidoreductase" evidence="2">
    <location>
        <begin position="8"/>
        <end position="381"/>
    </location>
</feature>
<dbReference type="SUPFAM" id="SSF51905">
    <property type="entry name" value="FAD/NAD(P)-binding domain"/>
    <property type="match status" value="1"/>
</dbReference>
<evidence type="ECO:0000313" key="6">
    <source>
        <dbReference type="EMBL" id="MFC7344432.1"/>
    </source>
</evidence>
<comment type="similarity">
    <text evidence="1">Belongs to the GcvT family.</text>
</comment>
<proteinExistence type="inferred from homology"/>
<dbReference type="Pfam" id="PF01266">
    <property type="entry name" value="DAO"/>
    <property type="match status" value="1"/>
</dbReference>
<dbReference type="PANTHER" id="PTHR43757">
    <property type="entry name" value="AMINOMETHYLTRANSFERASE"/>
    <property type="match status" value="1"/>
</dbReference>
<protein>
    <submittedName>
        <fullName evidence="6">FAD-dependent oxidoreductase</fullName>
    </submittedName>
</protein>
<dbReference type="Gene3D" id="3.30.9.10">
    <property type="entry name" value="D-Amino Acid Oxidase, subunit A, domain 2"/>
    <property type="match status" value="1"/>
</dbReference>
<dbReference type="SUPFAM" id="SSF54373">
    <property type="entry name" value="FAD-linked reductases, C-terminal domain"/>
    <property type="match status" value="1"/>
</dbReference>
<dbReference type="Gene3D" id="3.30.1360.120">
    <property type="entry name" value="Probable tRNA modification gtpase trme, domain 1"/>
    <property type="match status" value="1"/>
</dbReference>
<evidence type="ECO:0000313" key="7">
    <source>
        <dbReference type="Proteomes" id="UP001596504"/>
    </source>
</evidence>
<dbReference type="Gene3D" id="3.50.50.60">
    <property type="entry name" value="FAD/NAD(P)-binding domain"/>
    <property type="match status" value="1"/>
</dbReference>
<dbReference type="InterPro" id="IPR036188">
    <property type="entry name" value="FAD/NAD-bd_sf"/>
</dbReference>
<dbReference type="InterPro" id="IPR006222">
    <property type="entry name" value="GCVT_N"/>
</dbReference>
<dbReference type="EMBL" id="JBHTCJ010000016">
    <property type="protein sequence ID" value="MFC7344432.1"/>
    <property type="molecule type" value="Genomic_DNA"/>
</dbReference>
<dbReference type="InterPro" id="IPR028896">
    <property type="entry name" value="GcvT/YgfZ/DmdA"/>
</dbReference>
<dbReference type="InterPro" id="IPR027266">
    <property type="entry name" value="TrmE/GcvT-like"/>
</dbReference>
<feature type="domain" description="GCVT N-terminal" evidence="3">
    <location>
        <begin position="441"/>
        <end position="718"/>
    </location>
</feature>
<comment type="caution">
    <text evidence="6">The sequence shown here is derived from an EMBL/GenBank/DDBJ whole genome shotgun (WGS) entry which is preliminary data.</text>
</comment>
<keyword evidence="7" id="KW-1185">Reference proteome</keyword>
<gene>
    <name evidence="6" type="ORF">ACFQRI_23755</name>
</gene>
<evidence type="ECO:0000259" key="4">
    <source>
        <dbReference type="Pfam" id="PF08669"/>
    </source>
</evidence>
<evidence type="ECO:0000259" key="3">
    <source>
        <dbReference type="Pfam" id="PF01571"/>
    </source>
</evidence>
<dbReference type="Gene3D" id="2.40.30.110">
    <property type="entry name" value="Aminomethyltransferase beta-barrel domains"/>
    <property type="match status" value="1"/>
</dbReference>